<reference evidence="4" key="1">
    <citation type="journal article" date="2019" name="Int. J. Syst. Evol. Microbiol.">
        <title>The Global Catalogue of Microorganisms (GCM) 10K type strain sequencing project: providing services to taxonomists for standard genome sequencing and annotation.</title>
        <authorList>
            <consortium name="The Broad Institute Genomics Platform"/>
            <consortium name="The Broad Institute Genome Sequencing Center for Infectious Disease"/>
            <person name="Wu L."/>
            <person name="Ma J."/>
        </authorList>
    </citation>
    <scope>NUCLEOTIDE SEQUENCE [LARGE SCALE GENOMIC DNA]</scope>
    <source>
        <strain evidence="4">ICMP 6774ER</strain>
    </source>
</reference>
<dbReference type="RefSeq" id="WP_379575594.1">
    <property type="nucleotide sequence ID" value="NZ_JBHUFV010000043.1"/>
</dbReference>
<name>A0ABW4T0R3_9ACTN</name>
<dbReference type="Proteomes" id="UP001597368">
    <property type="component" value="Unassembled WGS sequence"/>
</dbReference>
<dbReference type="EMBL" id="JBHUFV010000043">
    <property type="protein sequence ID" value="MFD1935477.1"/>
    <property type="molecule type" value="Genomic_DNA"/>
</dbReference>
<keyword evidence="4" id="KW-1185">Reference proteome</keyword>
<evidence type="ECO:0000256" key="1">
    <source>
        <dbReference type="SAM" id="MobiDB-lite"/>
    </source>
</evidence>
<dbReference type="Gene3D" id="3.40.50.1820">
    <property type="entry name" value="alpha/beta hydrolase"/>
    <property type="match status" value="1"/>
</dbReference>
<feature type="compositionally biased region" description="Polar residues" evidence="1">
    <location>
        <begin position="271"/>
        <end position="282"/>
    </location>
</feature>
<feature type="domain" description="AB hydrolase-1" evidence="2">
    <location>
        <begin position="41"/>
        <end position="270"/>
    </location>
</feature>
<evidence type="ECO:0000313" key="4">
    <source>
        <dbReference type="Proteomes" id="UP001597368"/>
    </source>
</evidence>
<dbReference type="PRINTS" id="PR00111">
    <property type="entry name" value="ABHYDROLASE"/>
</dbReference>
<dbReference type="InterPro" id="IPR050471">
    <property type="entry name" value="AB_hydrolase"/>
</dbReference>
<gene>
    <name evidence="3" type="ORF">ACFSKW_28790</name>
</gene>
<evidence type="ECO:0000313" key="3">
    <source>
        <dbReference type="EMBL" id="MFD1935477.1"/>
    </source>
</evidence>
<accession>A0ABW4T0R3</accession>
<evidence type="ECO:0000259" key="2">
    <source>
        <dbReference type="Pfam" id="PF00561"/>
    </source>
</evidence>
<sequence length="323" mass="34843">MSTLFRGQELTQLTAPILDVTAANGVTYAYRRFGVAGTGAPPLLFLQHFRGNLDNWDPFLVDTLAAGREVILLDNTGVGLSSGQVPVTVTRMARDVIAFLDALDLARVDLLGFSLGGMVAQEIALLRPRGVRRIVLAGTGPRGGKQMHGWTLDIERVANQAEAGLDELLHIFFGVTETSRALGMQYAQRVFSRTENPDKPTGPEAARAQYDAIVEWGIPDPSRLARLAGITQPTLVAAGDNDTMIPTVNSQVLADHLPNARLRIFSDAGHGNSTCRSPPSTNSAPPCSPRPARSRCPSGRRWTWRSATPPERPPASSSSAWRC</sequence>
<comment type="caution">
    <text evidence="3">The sequence shown here is derived from an EMBL/GenBank/DDBJ whole genome shotgun (WGS) entry which is preliminary data.</text>
</comment>
<feature type="compositionally biased region" description="Low complexity" evidence="1">
    <location>
        <begin position="290"/>
        <end position="323"/>
    </location>
</feature>
<protein>
    <submittedName>
        <fullName evidence="3">Alpha/beta fold hydrolase</fullName>
    </submittedName>
</protein>
<dbReference type="PANTHER" id="PTHR43433:SF5">
    <property type="entry name" value="AB HYDROLASE-1 DOMAIN-CONTAINING PROTEIN"/>
    <property type="match status" value="1"/>
</dbReference>
<dbReference type="InterPro" id="IPR029058">
    <property type="entry name" value="AB_hydrolase_fold"/>
</dbReference>
<dbReference type="PANTHER" id="PTHR43433">
    <property type="entry name" value="HYDROLASE, ALPHA/BETA FOLD FAMILY PROTEIN"/>
    <property type="match status" value="1"/>
</dbReference>
<keyword evidence="3" id="KW-0378">Hydrolase</keyword>
<dbReference type="SUPFAM" id="SSF53474">
    <property type="entry name" value="alpha/beta-Hydrolases"/>
    <property type="match status" value="1"/>
</dbReference>
<dbReference type="Pfam" id="PF00561">
    <property type="entry name" value="Abhydrolase_1"/>
    <property type="match status" value="1"/>
</dbReference>
<feature type="region of interest" description="Disordered" evidence="1">
    <location>
        <begin position="271"/>
        <end position="323"/>
    </location>
</feature>
<organism evidence="3 4">
    <name type="scientific">Nonomuraea mangrovi</name>
    <dbReference type="NCBI Taxonomy" id="2316207"/>
    <lineage>
        <taxon>Bacteria</taxon>
        <taxon>Bacillati</taxon>
        <taxon>Actinomycetota</taxon>
        <taxon>Actinomycetes</taxon>
        <taxon>Streptosporangiales</taxon>
        <taxon>Streptosporangiaceae</taxon>
        <taxon>Nonomuraea</taxon>
    </lineage>
</organism>
<proteinExistence type="predicted"/>
<dbReference type="InterPro" id="IPR000073">
    <property type="entry name" value="AB_hydrolase_1"/>
</dbReference>
<dbReference type="GO" id="GO:0016787">
    <property type="term" value="F:hydrolase activity"/>
    <property type="evidence" value="ECO:0007669"/>
    <property type="project" value="UniProtKB-KW"/>
</dbReference>